<feature type="non-terminal residue" evidence="7">
    <location>
        <position position="1665"/>
    </location>
</feature>
<feature type="domain" description="Cadherin" evidence="5">
    <location>
        <begin position="237"/>
        <end position="343"/>
    </location>
</feature>
<evidence type="ECO:0000259" key="5">
    <source>
        <dbReference type="PROSITE" id="PS50268"/>
    </source>
</evidence>
<feature type="region of interest" description="Disordered" evidence="3">
    <location>
        <begin position="744"/>
        <end position="784"/>
    </location>
</feature>
<evidence type="ECO:0000259" key="6">
    <source>
        <dbReference type="PROSITE" id="PS50825"/>
    </source>
</evidence>
<dbReference type="Pfam" id="PF02494">
    <property type="entry name" value="HYR"/>
    <property type="match status" value="1"/>
</dbReference>
<evidence type="ECO:0000256" key="4">
    <source>
        <dbReference type="SAM" id="SignalP"/>
    </source>
</evidence>
<dbReference type="SUPFAM" id="SSF49313">
    <property type="entry name" value="Cadherin-like"/>
    <property type="match status" value="1"/>
</dbReference>
<reference evidence="7 8" key="1">
    <citation type="submission" date="2017-06" db="EMBL/GenBank/DDBJ databases">
        <authorList>
            <person name="Varghese N."/>
            <person name="Submissions S."/>
        </authorList>
    </citation>
    <scope>NUCLEOTIDE SEQUENCE [LARGE SCALE GENOMIC DNA]</scope>
    <source>
        <strain evidence="7 8">DSM 19840</strain>
    </source>
</reference>
<dbReference type="EMBL" id="FZNV01000002">
    <property type="protein sequence ID" value="SNR39231.1"/>
    <property type="molecule type" value="Genomic_DNA"/>
</dbReference>
<dbReference type="CDD" id="cd11304">
    <property type="entry name" value="Cadherin_repeat"/>
    <property type="match status" value="1"/>
</dbReference>
<dbReference type="InterPro" id="IPR002126">
    <property type="entry name" value="Cadherin-like_dom"/>
</dbReference>
<dbReference type="InterPro" id="IPR013783">
    <property type="entry name" value="Ig-like_fold"/>
</dbReference>
<keyword evidence="1 4" id="KW-0732">Signal</keyword>
<dbReference type="Gene3D" id="2.60.40.740">
    <property type="match status" value="3"/>
</dbReference>
<dbReference type="InterPro" id="IPR003410">
    <property type="entry name" value="HYR_dom"/>
</dbReference>
<name>A0ABY1SEV0_9FLAO</name>
<evidence type="ECO:0000313" key="7">
    <source>
        <dbReference type="EMBL" id="SNR39231.1"/>
    </source>
</evidence>
<protein>
    <submittedName>
        <fullName evidence="7">SprB repeat-containing protein</fullName>
    </submittedName>
</protein>
<keyword evidence="2" id="KW-0677">Repeat</keyword>
<dbReference type="PROSITE" id="PS50825">
    <property type="entry name" value="HYR"/>
    <property type="match status" value="1"/>
</dbReference>
<feature type="chain" id="PRO_5046524564" evidence="4">
    <location>
        <begin position="20"/>
        <end position="1665"/>
    </location>
</feature>
<dbReference type="InterPro" id="IPR032812">
    <property type="entry name" value="SbsA_Ig"/>
</dbReference>
<dbReference type="RefSeq" id="WP_179213143.1">
    <property type="nucleotide sequence ID" value="NZ_FZNV01000002.1"/>
</dbReference>
<evidence type="ECO:0000256" key="3">
    <source>
        <dbReference type="SAM" id="MobiDB-lite"/>
    </source>
</evidence>
<sequence length="1665" mass="176072">MKNFTLLLVFFLTTFLAFAQTSLTAGDIAFLGVNTDGVTDADDSFAFVLLKDVEANTTITFTDRGWNDGTGFVEPLAIGDGELIWTSTTALSVGEVVILNFANLSPGAAVFTVLGDQLFAIQGTISSPIFIAGMQLNIGVGSDDANWDGAATSNTTSALPDALTTGDTAIRFPIEQDNWQFSCSTGLCPLSGTAEEIRAILHNPANWINDNTNVFPGTVNVNLGTITVGPVNTPPTITSSSTANVEENQTIAIHVEASDDIDIEGPGLTYSLTGDGVDQLLFNINEVTGEVSFMNAPDFENPEDEGGNNIYEFQVTVTDSGGLASMQDISITVTNVDDTSPTISSLTPFSGATDVAVDANLVVEFNEEVQAVSGNNIIILANLVPVVTIPIDDSQVTIGGSTLTIIPIADLPSNASISVGIPDGGLKDLAGNDFRGIDPTTGWVFTTAVPVDNTPPVITCPGDIVFDSFSSVECGDIVNWDAPIVTDNFPGVTVTSNFNSGDLFPIGTTEVVYTATDAAGNQAECKFMVTVNDAKAPTPICINGLTVTLDATTGLQTIAATDFIASPITDACGPVTYTISRATVDPNSDVRSSSLILNCDDEETTLIRVWAEDKNGNSDFCETYILVDKSQFMCPAPLIVDLELDVTTLNPTPVVSGAIVNYLYTLTNKGSSTATGIEVEVIFPTGINFISSGFPGGTFFNFTTKIWSIPSLAAGITRTLVISGNVNGNGDYMTLAEVIAQNETDIDSTPGNGVDTDGDGNVIDDPEDEDDGDAETVTPIDNDPPVAVCQDVMVQLDPNGNTTVSVTDIDNGSTDNGAIVSYGVRRSVARMFDQNATPDAIFGSGNANGSFTNNQTGSVELGLRAKVRYPTPMNTFNSNGDGTYQHLAIAGSPASRAGWNFEWSVNTDPSGTAGDKLSGLTYEMGIDFDASTGTDYYVFDPINQPFADHAIGTNMTANGGGVEATDPASYAGLLAANNVAQNSWNLDFFNELAGKTFDPTVDGTYEVYLKAFDGSGAKVGETKITVIVGNGGAPGLLPQSIDFTNADIGTNLVELIVVDAAGNTAICTSTVTVKSACEVVIEAQPMDVVVCEKEPYSFRVEATGNGMLSYQWEYLFAVDASWDTYPNATENVLDIPAQGAVIHADGWLFRVRVTSDNGTPNDATDDCTTTSETATLTVNPLPVVEITGKDSYCNNGNGVVLDAGAGHSSYLWSPGGETTQTITALEGSYTVEVTYEFGCIKTSEAFMVTNNQPLDCNILQDVLATDHLTNDGVATVNITGGTGHYMYLWDNGETTQTATTLTYGMHSVTVTDSNGCETTCQIDIAKELYCWTNLVQNVSIRGGNDGAARVKGNGGYRPYTYKWEDGSTNEVNSTLTPGTHYVTITDASGATSQCSVIITEPTGGDCDTFILNVEQDKLSTDHLTADGVATVHPKGGAAQYTYLWDNGERTQTASKLTYGVHSVTVTDANGCEASSQIDIAKELYCWTNLIKNESSYGSNDGAAQVRGNGGYRPYTFKWDDGSSEELNSSLGAGTHYVTITDATGATSRCSVIIEGPNQEICDGIDNDGDGKIDEGFDQDGDGIADCFDICSQGDDHVDMDYDGIPDACDDNICVKGEKPKTECYQTAVWNIQTCSWDITGEQPEMPMTECYQTAVWNNATCTWDI</sequence>
<evidence type="ECO:0000256" key="1">
    <source>
        <dbReference type="ARBA" id="ARBA00022729"/>
    </source>
</evidence>
<dbReference type="Gene3D" id="2.60.40.10">
    <property type="entry name" value="Immunoglobulins"/>
    <property type="match status" value="1"/>
</dbReference>
<dbReference type="InterPro" id="IPR043555">
    <property type="entry name" value="SRPX-like"/>
</dbReference>
<dbReference type="Pfam" id="PF01345">
    <property type="entry name" value="DUF11"/>
    <property type="match status" value="1"/>
</dbReference>
<feature type="signal peptide" evidence="4">
    <location>
        <begin position="1"/>
        <end position="19"/>
    </location>
</feature>
<feature type="compositionally biased region" description="Acidic residues" evidence="3">
    <location>
        <begin position="756"/>
        <end position="774"/>
    </location>
</feature>
<comment type="caution">
    <text evidence="7">The sequence shown here is derived from an EMBL/GenBank/DDBJ whole genome shotgun (WGS) entry which is preliminary data.</text>
</comment>
<dbReference type="InterPro" id="IPR025667">
    <property type="entry name" value="SprB_repeat"/>
</dbReference>
<feature type="domain" description="HYR" evidence="6">
    <location>
        <begin position="451"/>
        <end position="533"/>
    </location>
</feature>
<proteinExistence type="predicted"/>
<evidence type="ECO:0000313" key="8">
    <source>
        <dbReference type="Proteomes" id="UP000198337"/>
    </source>
</evidence>
<organism evidence="7 8">
    <name type="scientific">Maribacter sedimenticola</name>
    <dbReference type="NCBI Taxonomy" id="228956"/>
    <lineage>
        <taxon>Bacteria</taxon>
        <taxon>Pseudomonadati</taxon>
        <taxon>Bacteroidota</taxon>
        <taxon>Flavobacteriia</taxon>
        <taxon>Flavobacteriales</taxon>
        <taxon>Flavobacteriaceae</taxon>
        <taxon>Maribacter</taxon>
    </lineage>
</organism>
<dbReference type="PANTHER" id="PTHR46343">
    <property type="entry name" value="HYR DOMAIN-CONTAINING PROTEIN"/>
    <property type="match status" value="1"/>
</dbReference>
<gene>
    <name evidence="7" type="ORF">SAMN04488009_1322</name>
</gene>
<dbReference type="InterPro" id="IPR015919">
    <property type="entry name" value="Cadherin-like_sf"/>
</dbReference>
<dbReference type="Pfam" id="PF13205">
    <property type="entry name" value="Big_5"/>
    <property type="match status" value="1"/>
</dbReference>
<evidence type="ECO:0000256" key="2">
    <source>
        <dbReference type="ARBA" id="ARBA00022737"/>
    </source>
</evidence>
<dbReference type="InterPro" id="IPR001434">
    <property type="entry name" value="OmcB-like_DUF11"/>
</dbReference>
<dbReference type="Pfam" id="PF13573">
    <property type="entry name" value="SprB"/>
    <property type="match status" value="1"/>
</dbReference>
<dbReference type="SMART" id="SM00112">
    <property type="entry name" value="CA"/>
    <property type="match status" value="1"/>
</dbReference>
<dbReference type="Gene3D" id="2.60.40.60">
    <property type="entry name" value="Cadherins"/>
    <property type="match status" value="1"/>
</dbReference>
<dbReference type="PANTHER" id="PTHR46343:SF2">
    <property type="entry name" value="SUSHI_VON WILLEBRAND FACTOR TYPE A_EGF_PENTRAXIN DOMAIN-CONTAINING 1"/>
    <property type="match status" value="1"/>
</dbReference>
<accession>A0ABY1SEV0</accession>
<keyword evidence="8" id="KW-1185">Reference proteome</keyword>
<dbReference type="PROSITE" id="PS50268">
    <property type="entry name" value="CADHERIN_2"/>
    <property type="match status" value="1"/>
</dbReference>
<dbReference type="Proteomes" id="UP000198337">
    <property type="component" value="Unassembled WGS sequence"/>
</dbReference>